<dbReference type="Gene3D" id="1.20.1280.50">
    <property type="match status" value="1"/>
</dbReference>
<dbReference type="AlphaFoldDB" id="A0A067SDP9"/>
<dbReference type="Proteomes" id="UP000027222">
    <property type="component" value="Unassembled WGS sequence"/>
</dbReference>
<accession>A0A067SDP9</accession>
<gene>
    <name evidence="1" type="ORF">GALMADRAFT_146612</name>
</gene>
<evidence type="ECO:0000313" key="1">
    <source>
        <dbReference type="EMBL" id="KDR68127.1"/>
    </source>
</evidence>
<evidence type="ECO:0000313" key="2">
    <source>
        <dbReference type="Proteomes" id="UP000027222"/>
    </source>
</evidence>
<proteinExistence type="predicted"/>
<name>A0A067SDP9_GALM3</name>
<organism evidence="1 2">
    <name type="scientific">Galerina marginata (strain CBS 339.88)</name>
    <dbReference type="NCBI Taxonomy" id="685588"/>
    <lineage>
        <taxon>Eukaryota</taxon>
        <taxon>Fungi</taxon>
        <taxon>Dikarya</taxon>
        <taxon>Basidiomycota</taxon>
        <taxon>Agaricomycotina</taxon>
        <taxon>Agaricomycetes</taxon>
        <taxon>Agaricomycetidae</taxon>
        <taxon>Agaricales</taxon>
        <taxon>Agaricineae</taxon>
        <taxon>Strophariaceae</taxon>
        <taxon>Galerina</taxon>
    </lineage>
</organism>
<reference evidence="2" key="1">
    <citation type="journal article" date="2014" name="Proc. Natl. Acad. Sci. U.S.A.">
        <title>Extensive sampling of basidiomycete genomes demonstrates inadequacy of the white-rot/brown-rot paradigm for wood decay fungi.</title>
        <authorList>
            <person name="Riley R."/>
            <person name="Salamov A.A."/>
            <person name="Brown D.W."/>
            <person name="Nagy L.G."/>
            <person name="Floudas D."/>
            <person name="Held B.W."/>
            <person name="Levasseur A."/>
            <person name="Lombard V."/>
            <person name="Morin E."/>
            <person name="Otillar R."/>
            <person name="Lindquist E.A."/>
            <person name="Sun H."/>
            <person name="LaButti K.M."/>
            <person name="Schmutz J."/>
            <person name="Jabbour D."/>
            <person name="Luo H."/>
            <person name="Baker S.E."/>
            <person name="Pisabarro A.G."/>
            <person name="Walton J.D."/>
            <person name="Blanchette R.A."/>
            <person name="Henrissat B."/>
            <person name="Martin F."/>
            <person name="Cullen D."/>
            <person name="Hibbett D.S."/>
            <person name="Grigoriev I.V."/>
        </authorList>
    </citation>
    <scope>NUCLEOTIDE SEQUENCE [LARGE SCALE GENOMIC DNA]</scope>
    <source>
        <strain evidence="2">CBS 339.88</strain>
    </source>
</reference>
<protein>
    <recommendedName>
        <fullName evidence="3">F-box domain-containing protein</fullName>
    </recommendedName>
</protein>
<dbReference type="OrthoDB" id="2893938at2759"/>
<dbReference type="HOGENOM" id="CLU_030662_0_0_1"/>
<sequence>MLSLNSDIIWTIISLLTEEFPTDDASKSIRNCSQVCQFWRHLILDSPSIWGKLINLNDFRHSNDRWMEEVLRRSGSCLLWVSGRIQGRTADPTDALQSFFFSILNDHWDRIQKIEIIIDHFDEKDRHNWRAIYRPAPYLQVFSVNPPPISPRPLVPLDLPCLFADHAPSLRAFNMKAAFPVSPKASWLSALRIVHLHSQLKLPQILDALGTMHLLESLTISLPRLIPDFPTTHAEEATIHLPNLSQLCLFNNFSAAMRVITALQVPPGCSFRMHVLGGDIITELIDPLLQLTHNYFQFNRPKKVWLISQPHEFMFRDYDRADPDTVLPFFSVHILSSAIMTETIGLTYAVTLPSADMSSVTHLHVISDGVFARRTSHEFFLTLASIKTITITEDMISYLLLSLADRSNVIFPLLRIIRIKWRTDSWKHDVDLRAFLEARKAADRPILVLDVPK</sequence>
<dbReference type="EMBL" id="KL142410">
    <property type="protein sequence ID" value="KDR68127.1"/>
    <property type="molecule type" value="Genomic_DNA"/>
</dbReference>
<evidence type="ECO:0008006" key="3">
    <source>
        <dbReference type="Google" id="ProtNLM"/>
    </source>
</evidence>
<keyword evidence="2" id="KW-1185">Reference proteome</keyword>